<protein>
    <submittedName>
        <fullName evidence="2">SLPTX4</fullName>
    </submittedName>
</protein>
<dbReference type="EMBL" id="GHBY01000062">
    <property type="protein sequence ID" value="MUP40239.1"/>
    <property type="molecule type" value="Transcribed_RNA"/>
</dbReference>
<reference evidence="2" key="1">
    <citation type="submission" date="2018-11" db="EMBL/GenBank/DDBJ databases">
        <title>Venom-gland transcriptomics and venom proteomics of the Florida green centipede (Hemiscolopendra marginata) reveal sex-based variation in a centipede venom.</title>
        <authorList>
            <person name="Nystrom G.S."/>
            <person name="Ward M.J."/>
            <person name="Ellsworth S.A."/>
            <person name="Rokyta D.R."/>
        </authorList>
    </citation>
    <scope>NUCLEOTIDE SEQUENCE</scope>
    <source>
        <tissue evidence="2">Venom gland</tissue>
    </source>
</reference>
<organism evidence="2">
    <name type="scientific">Hemiscolopendra marginata</name>
    <dbReference type="NCBI Taxonomy" id="943146"/>
    <lineage>
        <taxon>Eukaryota</taxon>
        <taxon>Metazoa</taxon>
        <taxon>Ecdysozoa</taxon>
        <taxon>Arthropoda</taxon>
        <taxon>Myriapoda</taxon>
        <taxon>Chilopoda</taxon>
        <taxon>Pleurostigmophora</taxon>
        <taxon>Scolopendromorpha</taxon>
        <taxon>Scolopendridae</taxon>
        <taxon>Hemiscolopendra</taxon>
    </lineage>
</organism>
<feature type="signal peptide" evidence="1">
    <location>
        <begin position="1"/>
        <end position="17"/>
    </location>
</feature>
<dbReference type="AlphaFoldDB" id="A0A646QE39"/>
<keyword evidence="1" id="KW-0732">Signal</keyword>
<evidence type="ECO:0000313" key="2">
    <source>
        <dbReference type="EMBL" id="MUP40239.1"/>
    </source>
</evidence>
<sequence>MFKKTCFVLMMLMLVNFQDMMTNAALFAKDDFSRSVRSLLPCPKGQCPEGYVCDEAHEKCRQVAD</sequence>
<accession>A0A646QE39</accession>
<proteinExistence type="predicted"/>
<feature type="chain" id="PRO_5024875271" evidence="1">
    <location>
        <begin position="18"/>
        <end position="65"/>
    </location>
</feature>
<evidence type="ECO:0000256" key="1">
    <source>
        <dbReference type="SAM" id="SignalP"/>
    </source>
</evidence>
<name>A0A646QE39_9MYRI</name>